<keyword evidence="2" id="KW-1185">Reference proteome</keyword>
<sequence>MMKRRVEAAPLQGAKRPCDDSSSDEESQLSRQDSSQNDSFSDQEDQRPGFSMPSVIADDPDNDPTQNDASSDFTMYNSVSQKLMAKMGFREGSGLGKFGQGRKEIIEASTQRGRRGLGLTLQGFQGELSVDWRDEPEPTAVQKVDWFPECTTENPDATELRDWMKMGPRKLKIEDETEFCTEDLLHTLLRCKTIFDNLEGEEMRRARTRSNPYETIRGGVFLNRAAMKMSNIDHCFDQMFTNPKDSQGKPLTKDREGELLYFGDVCAGPGGFSEYILWRRRWHAKGFGMTLKGPCDFKLEDFFAAPSELFEPYYGEGGVDGDGDITRPENITAFRNFVLESTERRGMHFLMADGGFSVEGQENIQEILSKQLLLCQFLTAISTLRTGGHFVCKTFDLFTPFSVGLIYLLYLSFDRISLFKPITSRPANSERYVVCRGLKPGADAIREYMFRVNLKLNQLRNTDTDVTEVVPLSLIKEDTDFYQFMVNSNESLCVVQIKALAKIHAFVVDQTLSEARQAEIRKECLKLWGVPDKARVTPTSSDPKSKFYELIKNSDVESFQTKLTPLTSTSLEKLRHILDHRCIVGGGEQIFLLSLGKSQIYIWEGKLPVRWRKLESFKLELPRDTLLSVEIGKAQRRINAVHVMDALILNGTDVRDRHFNQRIQMAEKFVKAVAKPSRPDMNPIRVKEVYRLEEMEKIFVRLEMKVTKSSGGIPLFATLSVVLLGLGGRGHSPRLSDTDGPRENCPKMIVLSFVHQNHQP</sequence>
<evidence type="ECO:0000313" key="1">
    <source>
        <dbReference type="EMBL" id="KAI4801992.1"/>
    </source>
</evidence>
<dbReference type="EMBL" id="CM043808">
    <property type="protein sequence ID" value="KAI4801992.1"/>
    <property type="molecule type" value="Genomic_DNA"/>
</dbReference>
<evidence type="ECO:0000313" key="2">
    <source>
        <dbReference type="Proteomes" id="UP001057452"/>
    </source>
</evidence>
<name>A0ACB9VPM1_CHAAC</name>
<proteinExistence type="predicted"/>
<organism evidence="1 2">
    <name type="scientific">Chaenocephalus aceratus</name>
    <name type="common">Blackfin icefish</name>
    <name type="synonym">Chaenichthys aceratus</name>
    <dbReference type="NCBI Taxonomy" id="36190"/>
    <lineage>
        <taxon>Eukaryota</taxon>
        <taxon>Metazoa</taxon>
        <taxon>Chordata</taxon>
        <taxon>Craniata</taxon>
        <taxon>Vertebrata</taxon>
        <taxon>Euteleostomi</taxon>
        <taxon>Actinopterygii</taxon>
        <taxon>Neopterygii</taxon>
        <taxon>Teleostei</taxon>
        <taxon>Neoteleostei</taxon>
        <taxon>Acanthomorphata</taxon>
        <taxon>Eupercaria</taxon>
        <taxon>Perciformes</taxon>
        <taxon>Notothenioidei</taxon>
        <taxon>Channichthyidae</taxon>
        <taxon>Chaenocephalus</taxon>
    </lineage>
</organism>
<comment type="caution">
    <text evidence="1">The sequence shown here is derived from an EMBL/GenBank/DDBJ whole genome shotgun (WGS) entry which is preliminary data.</text>
</comment>
<protein>
    <submittedName>
        <fullName evidence="1">Uncharacterized protein</fullName>
    </submittedName>
</protein>
<accession>A0ACB9VPM1</accession>
<reference evidence="1" key="1">
    <citation type="submission" date="2022-05" db="EMBL/GenBank/DDBJ databases">
        <title>Chromosome-level genome of Chaenocephalus aceratus.</title>
        <authorList>
            <person name="Park H."/>
        </authorList>
    </citation>
    <scope>NUCLEOTIDE SEQUENCE</scope>
    <source>
        <strain evidence="1">KU_202001</strain>
    </source>
</reference>
<gene>
    <name evidence="1" type="ORF">KUCAC02_019856</name>
</gene>
<dbReference type="Proteomes" id="UP001057452">
    <property type="component" value="Chromosome 24"/>
</dbReference>